<dbReference type="RefSeq" id="WP_107138687.1">
    <property type="nucleotide sequence ID" value="NZ_PYSV01000013.1"/>
</dbReference>
<keyword evidence="1" id="KW-1133">Transmembrane helix</keyword>
<dbReference type="OrthoDB" id="10015025at2"/>
<evidence type="ECO:0000313" key="3">
    <source>
        <dbReference type="Proteomes" id="UP000240317"/>
    </source>
</evidence>
<feature type="transmembrane region" description="Helical" evidence="1">
    <location>
        <begin position="62"/>
        <end position="86"/>
    </location>
</feature>
<reference evidence="2 3" key="1">
    <citation type="submission" date="2018-03" db="EMBL/GenBank/DDBJ databases">
        <title>Draft genome of Deinococcus sp. OD32.</title>
        <authorList>
            <person name="Wang X.-P."/>
            <person name="Du Z.-J."/>
        </authorList>
    </citation>
    <scope>NUCLEOTIDE SEQUENCE [LARGE SCALE GENOMIC DNA]</scope>
    <source>
        <strain evidence="2 3">OD32</strain>
    </source>
</reference>
<accession>A0A2T3W623</accession>
<protein>
    <submittedName>
        <fullName evidence="2">Uncharacterized protein</fullName>
    </submittedName>
</protein>
<dbReference type="EMBL" id="PYSV01000013">
    <property type="protein sequence ID" value="PTA67341.1"/>
    <property type="molecule type" value="Genomic_DNA"/>
</dbReference>
<dbReference type="AlphaFoldDB" id="A0A2T3W623"/>
<proteinExistence type="predicted"/>
<evidence type="ECO:0000313" key="2">
    <source>
        <dbReference type="EMBL" id="PTA67341.1"/>
    </source>
</evidence>
<keyword evidence="3" id="KW-1185">Reference proteome</keyword>
<dbReference type="Proteomes" id="UP000240317">
    <property type="component" value="Unassembled WGS sequence"/>
</dbReference>
<sequence length="145" mass="16078">MRLVWWRLVLPLSLVLPYWVTVRTRVMVPDTAAPSPGGLAPLPVYGFPFPYTHFGGSSSGEYAFYVLPLLLNWALTLATLSLGAFLTRHALAQRRWRGLGALLWCAAVFTLVLLGVRMGIGRVSWQPSLPMVEVSERALWLGPSD</sequence>
<keyword evidence="1" id="KW-0472">Membrane</keyword>
<keyword evidence="1" id="KW-0812">Transmembrane</keyword>
<gene>
    <name evidence="2" type="ORF">C8263_13685</name>
</gene>
<name>A0A2T3W623_9DEIO</name>
<feature type="transmembrane region" description="Helical" evidence="1">
    <location>
        <begin position="98"/>
        <end position="120"/>
    </location>
</feature>
<organism evidence="2 3">
    <name type="scientific">Deinococcus arcticus</name>
    <dbReference type="NCBI Taxonomy" id="2136176"/>
    <lineage>
        <taxon>Bacteria</taxon>
        <taxon>Thermotogati</taxon>
        <taxon>Deinococcota</taxon>
        <taxon>Deinococci</taxon>
        <taxon>Deinococcales</taxon>
        <taxon>Deinococcaceae</taxon>
        <taxon>Deinococcus</taxon>
    </lineage>
</organism>
<comment type="caution">
    <text evidence="2">The sequence shown here is derived from an EMBL/GenBank/DDBJ whole genome shotgun (WGS) entry which is preliminary data.</text>
</comment>
<evidence type="ECO:0000256" key="1">
    <source>
        <dbReference type="SAM" id="Phobius"/>
    </source>
</evidence>